<accession>A0ACC2NES3</accession>
<evidence type="ECO:0000313" key="2">
    <source>
        <dbReference type="Proteomes" id="UP001239111"/>
    </source>
</evidence>
<gene>
    <name evidence="1" type="ORF">QAD02_000924</name>
</gene>
<reference evidence="1" key="1">
    <citation type="submission" date="2023-04" db="EMBL/GenBank/DDBJ databases">
        <title>A chromosome-level genome assembly of the parasitoid wasp Eretmocerus hayati.</title>
        <authorList>
            <person name="Zhong Y."/>
            <person name="Liu S."/>
            <person name="Liu Y."/>
        </authorList>
    </citation>
    <scope>NUCLEOTIDE SEQUENCE</scope>
    <source>
        <strain evidence="1">ZJU_SS_LIU_2023</strain>
    </source>
</reference>
<name>A0ACC2NES3_9HYME</name>
<sequence>MKKLFSKIDNAGAKETSSYIGKVFVVGRHSVTVEEILAEGGFAIVYLVKSSGGRYALKRMYVNNEHDLNVCKREIQIASNLSGHKNMIGYVDSSITHVKGGVHELLLLMPYCKSQVLQMMNDRLQTGFTEPEVLQIFCDMCEAVSRLHHCQTPIIHRDLKVENILLDECGNYVLCDFGSATAKFLNPSIHGASTVEEEIQKYTTLSYRAPEMVDMYCGKQITTKADIWALGCLLYKLCFFTLPFGDSTLAIQSGNFTIPDNSRYSKALHCLIRYMLEPDPDIRPDIYQVSAIAFQIAGKDNPVQNLHKVSTPTLESLPIPLLESEGAKRSSTVKIPKASTVAAVEGTSVTPRQRPKGQGVGTGPISLSGQIVSQISGQGNQMHPQSPGSGNVTYVQVNQQIAPVNAPQAFLQPLPSNNPQSLQPSQSFGHGSTTTPSPGQTTPYSHPQGQALFNQPQSPMSSHSSIAQPSPVPMQDKNPHYFDSRQQDPRSPGNSGSDQNFEALFPPSGYPDPFKDDGRSAPGKIPPPVAPKPGAHQKVITPTNVTAPTSKFSISSHSTNSDASDMAPPALPKPVSKLETHSQNINVTSSPPDSPTQNSSKHRRNVSDTSAFNKVFANETTQFLAPYEASVKHHHENVSPAEVSTDVRSGIGASASHGELSSVRSSEDRSLTSNVATWNPFEDVQPFHQLTEDHIFGAEFDKIRRGSNSSISGVKSRESLVMTCPEVTTDPFESAPFTMPTGKKSKVGTKAATVTGGFPDSGVIHDRRQQQYEWTTGISTSTSTLVNNNLDCSSTTIPRPISNSNNLNIDPVYVNNHDEALALVSEQPETEADQQHPASPPFVRAPLEDRSKYEKLAFDANELSSESDPGTITGIHGSETKKKPRRRVKAVLELTRRSTKQRNRQLDDRQSESVLTCGSSAYHADRESMATREDPERQRMRRLKRQLLQEQKQLEQIEQQQPQLPRADPLVGHGLGERPLLLDDELDPEEAAPGLTLAADPFVEKQYARHRLRSDRPPSSSSSSSCSRRSSPIAPAPADRCRSVDDVASDQGRQLRREDVFAMAPFRRSSSSSAKQPQHQIPTATSSPLVAVSASRSAADLEKDLFGSSPFTQQQQQHSKVARDLFGSVPFDEIAVLTSPPSTTRSGPTSCPQQRPTSLPLSQSSTAVSQGNLFVDKTPGSGFVVVVAPTSVEEPIVTPETKSPEPLVKSQPQQQPLNRKQDSKSGKYRPIEDVELPKMPKKSSCKSAAKKSSVVAGFSNLSFEDFPSDDGGCESLTQQARRPPAAPRVAYEVVRPELQPVHKRFGSLKRRSNPFT</sequence>
<proteinExistence type="predicted"/>
<comment type="caution">
    <text evidence="1">The sequence shown here is derived from an EMBL/GenBank/DDBJ whole genome shotgun (WGS) entry which is preliminary data.</text>
</comment>
<evidence type="ECO:0000313" key="1">
    <source>
        <dbReference type="EMBL" id="KAJ8669665.1"/>
    </source>
</evidence>
<organism evidence="1 2">
    <name type="scientific">Eretmocerus hayati</name>
    <dbReference type="NCBI Taxonomy" id="131215"/>
    <lineage>
        <taxon>Eukaryota</taxon>
        <taxon>Metazoa</taxon>
        <taxon>Ecdysozoa</taxon>
        <taxon>Arthropoda</taxon>
        <taxon>Hexapoda</taxon>
        <taxon>Insecta</taxon>
        <taxon>Pterygota</taxon>
        <taxon>Neoptera</taxon>
        <taxon>Endopterygota</taxon>
        <taxon>Hymenoptera</taxon>
        <taxon>Apocrita</taxon>
        <taxon>Proctotrupomorpha</taxon>
        <taxon>Chalcidoidea</taxon>
        <taxon>Aphelinidae</taxon>
        <taxon>Aphelininae</taxon>
        <taxon>Eretmocerus</taxon>
    </lineage>
</organism>
<protein>
    <submittedName>
        <fullName evidence="1">Uncharacterized protein</fullName>
    </submittedName>
</protein>
<dbReference type="EMBL" id="CM056743">
    <property type="protein sequence ID" value="KAJ8669665.1"/>
    <property type="molecule type" value="Genomic_DNA"/>
</dbReference>
<keyword evidence="2" id="KW-1185">Reference proteome</keyword>
<dbReference type="Proteomes" id="UP001239111">
    <property type="component" value="Chromosome 3"/>
</dbReference>